<evidence type="ECO:0000256" key="8">
    <source>
        <dbReference type="ARBA" id="ARBA00023136"/>
    </source>
</evidence>
<sequence length="432" mass="48772">MISSIVALACFLTSVFFATVSESLRNFLRSRLAYVCRSRNNVDRFGQILRDDEAALQASQLIQLTTLTASLVLVLASPAGDWFPLGHGRLWFDVLSLATVCWLLIGVFPWAVSRVAAEYVLYYFWPLISGLTIGLLPMLSLARRIDTLMHRIAGRSDPEPESVEKFTEEIQSVVDEGEREGLLESRAGRMIQRVMELQEEDVRAVMTTRTDIITIQANCSLEEARRQLLDAGHSRIPLVEGSTDDIVGILYARDLLETLSLSDGKKELREIVRPALYVPETTTIDALLERMKQERLHLAIVLDEYGGVTGLVTLEDILEEIVGDIADEFDEREEELYEIIDPYTVRVDARMHLDELNEQFDLNLPDERDFDTIGGFVFSQLGRIPKKGERLVWEQLAITILEATERKLVRLELRSTVPWPGSTATSETAVSQ</sequence>
<gene>
    <name evidence="12" type="ORF">SAMN05421753_101537</name>
</gene>
<dbReference type="SMART" id="SM01091">
    <property type="entry name" value="CorC_HlyC"/>
    <property type="match status" value="1"/>
</dbReference>
<dbReference type="GO" id="GO:0050660">
    <property type="term" value="F:flavin adenine dinucleotide binding"/>
    <property type="evidence" value="ECO:0007669"/>
    <property type="project" value="InterPro"/>
</dbReference>
<dbReference type="AlphaFoldDB" id="A0A1I3BMF8"/>
<feature type="domain" description="CBS" evidence="11">
    <location>
        <begin position="206"/>
        <end position="267"/>
    </location>
</feature>
<feature type="domain" description="CBS" evidence="11">
    <location>
        <begin position="271"/>
        <end position="328"/>
    </location>
</feature>
<proteinExistence type="inferred from homology"/>
<keyword evidence="6 10" id="KW-1133">Transmembrane helix</keyword>
<dbReference type="InterPro" id="IPR002550">
    <property type="entry name" value="CNNM"/>
</dbReference>
<evidence type="ECO:0000256" key="2">
    <source>
        <dbReference type="ARBA" id="ARBA00006337"/>
    </source>
</evidence>
<dbReference type="EMBL" id="FOQD01000001">
    <property type="protein sequence ID" value="SFH63458.1"/>
    <property type="molecule type" value="Genomic_DNA"/>
</dbReference>
<protein>
    <submittedName>
        <fullName evidence="12">Hemolysin, contains CBS domains</fullName>
    </submittedName>
</protein>
<dbReference type="InterPro" id="IPR016169">
    <property type="entry name" value="FAD-bd_PCMH_sub2"/>
</dbReference>
<dbReference type="PANTHER" id="PTHR22777:SF32">
    <property type="entry name" value="UPF0053 INNER MEMBRANE PROTEIN YFJD"/>
    <property type="match status" value="1"/>
</dbReference>
<accession>A0A1I3BMF8</accession>
<keyword evidence="8 10" id="KW-0472">Membrane</keyword>
<reference evidence="13" key="1">
    <citation type="submission" date="2016-10" db="EMBL/GenBank/DDBJ databases">
        <authorList>
            <person name="Varghese N."/>
            <person name="Submissions S."/>
        </authorList>
    </citation>
    <scope>NUCLEOTIDE SEQUENCE [LARGE SCALE GENOMIC DNA]</scope>
    <source>
        <strain evidence="13">DSM 26348</strain>
    </source>
</reference>
<organism evidence="12 13">
    <name type="scientific">Planctomicrobium piriforme</name>
    <dbReference type="NCBI Taxonomy" id="1576369"/>
    <lineage>
        <taxon>Bacteria</taxon>
        <taxon>Pseudomonadati</taxon>
        <taxon>Planctomycetota</taxon>
        <taxon>Planctomycetia</taxon>
        <taxon>Planctomycetales</taxon>
        <taxon>Planctomycetaceae</taxon>
        <taxon>Planctomicrobium</taxon>
    </lineage>
</organism>
<evidence type="ECO:0000259" key="11">
    <source>
        <dbReference type="PROSITE" id="PS51371"/>
    </source>
</evidence>
<dbReference type="InterPro" id="IPR036318">
    <property type="entry name" value="FAD-bd_PCMH-like_sf"/>
</dbReference>
<feature type="transmembrane region" description="Helical" evidence="10">
    <location>
        <begin position="123"/>
        <end position="142"/>
    </location>
</feature>
<evidence type="ECO:0000256" key="1">
    <source>
        <dbReference type="ARBA" id="ARBA00004651"/>
    </source>
</evidence>
<evidence type="ECO:0000256" key="9">
    <source>
        <dbReference type="PROSITE-ProRule" id="PRU00703"/>
    </source>
</evidence>
<keyword evidence="4 10" id="KW-0812">Transmembrane</keyword>
<feature type="transmembrane region" description="Helical" evidence="10">
    <location>
        <begin position="90"/>
        <end position="111"/>
    </location>
</feature>
<dbReference type="CDD" id="cd04590">
    <property type="entry name" value="CBS_pair_CorC_HlyC_assoc"/>
    <property type="match status" value="1"/>
</dbReference>
<dbReference type="SMART" id="SM00116">
    <property type="entry name" value="CBS"/>
    <property type="match status" value="2"/>
</dbReference>
<dbReference type="Proteomes" id="UP000199518">
    <property type="component" value="Unassembled WGS sequence"/>
</dbReference>
<dbReference type="PROSITE" id="PS51371">
    <property type="entry name" value="CBS"/>
    <property type="match status" value="2"/>
</dbReference>
<keyword evidence="3" id="KW-1003">Cell membrane</keyword>
<evidence type="ECO:0000256" key="7">
    <source>
        <dbReference type="ARBA" id="ARBA00023122"/>
    </source>
</evidence>
<dbReference type="Gene3D" id="3.10.580.10">
    <property type="entry name" value="CBS-domain"/>
    <property type="match status" value="1"/>
</dbReference>
<dbReference type="Pfam" id="PF03471">
    <property type="entry name" value="CorC_HlyC"/>
    <property type="match status" value="1"/>
</dbReference>
<comment type="similarity">
    <text evidence="2">Belongs to the UPF0053 family.</text>
</comment>
<dbReference type="SUPFAM" id="SSF54631">
    <property type="entry name" value="CBS-domain pair"/>
    <property type="match status" value="1"/>
</dbReference>
<evidence type="ECO:0000256" key="6">
    <source>
        <dbReference type="ARBA" id="ARBA00022989"/>
    </source>
</evidence>
<dbReference type="SUPFAM" id="SSF56176">
    <property type="entry name" value="FAD-binding/transporter-associated domain-like"/>
    <property type="match status" value="1"/>
</dbReference>
<dbReference type="FunFam" id="3.10.580.10:FF:000002">
    <property type="entry name" value="Magnesium/cobalt efflux protein CorC"/>
    <property type="match status" value="1"/>
</dbReference>
<dbReference type="OrthoDB" id="9798188at2"/>
<comment type="subcellular location">
    <subcellularLocation>
        <location evidence="1">Cell membrane</location>
        <topology evidence="1">Multi-pass membrane protein</topology>
    </subcellularLocation>
</comment>
<dbReference type="GO" id="GO:0005886">
    <property type="term" value="C:plasma membrane"/>
    <property type="evidence" value="ECO:0007669"/>
    <property type="project" value="UniProtKB-SubCell"/>
</dbReference>
<dbReference type="InterPro" id="IPR005170">
    <property type="entry name" value="Transptr-assoc_dom"/>
</dbReference>
<evidence type="ECO:0000256" key="10">
    <source>
        <dbReference type="SAM" id="Phobius"/>
    </source>
</evidence>
<dbReference type="STRING" id="1576369.SAMN05421753_101537"/>
<keyword evidence="13" id="KW-1185">Reference proteome</keyword>
<feature type="transmembrane region" description="Helical" evidence="10">
    <location>
        <begin position="61"/>
        <end position="83"/>
    </location>
</feature>
<dbReference type="Gene3D" id="3.30.465.10">
    <property type="match status" value="1"/>
</dbReference>
<evidence type="ECO:0000256" key="3">
    <source>
        <dbReference type="ARBA" id="ARBA00022475"/>
    </source>
</evidence>
<name>A0A1I3BMF8_9PLAN</name>
<keyword evidence="7 9" id="KW-0129">CBS domain</keyword>
<evidence type="ECO:0000256" key="4">
    <source>
        <dbReference type="ARBA" id="ARBA00022692"/>
    </source>
</evidence>
<evidence type="ECO:0000256" key="5">
    <source>
        <dbReference type="ARBA" id="ARBA00022737"/>
    </source>
</evidence>
<dbReference type="InterPro" id="IPR044751">
    <property type="entry name" value="Ion_transp-like_CBS"/>
</dbReference>
<dbReference type="InterPro" id="IPR046342">
    <property type="entry name" value="CBS_dom_sf"/>
</dbReference>
<dbReference type="Pfam" id="PF01595">
    <property type="entry name" value="CNNM"/>
    <property type="match status" value="1"/>
</dbReference>
<dbReference type="RefSeq" id="WP_092047663.1">
    <property type="nucleotide sequence ID" value="NZ_FOQD01000001.1"/>
</dbReference>
<dbReference type="InterPro" id="IPR000644">
    <property type="entry name" value="CBS_dom"/>
</dbReference>
<evidence type="ECO:0000313" key="13">
    <source>
        <dbReference type="Proteomes" id="UP000199518"/>
    </source>
</evidence>
<dbReference type="PANTHER" id="PTHR22777">
    <property type="entry name" value="HEMOLYSIN-RELATED"/>
    <property type="match status" value="1"/>
</dbReference>
<keyword evidence="5" id="KW-0677">Repeat</keyword>
<dbReference type="Pfam" id="PF00571">
    <property type="entry name" value="CBS"/>
    <property type="match status" value="2"/>
</dbReference>
<evidence type="ECO:0000313" key="12">
    <source>
        <dbReference type="EMBL" id="SFH63458.1"/>
    </source>
</evidence>